<dbReference type="InterPro" id="IPR029060">
    <property type="entry name" value="PIN-like_dom_sf"/>
</dbReference>
<proteinExistence type="predicted"/>
<dbReference type="EMBL" id="JACQWF010000271">
    <property type="protein sequence ID" value="MBI4595931.1"/>
    <property type="molecule type" value="Genomic_DNA"/>
</dbReference>
<accession>A0A933GM36</accession>
<evidence type="ECO:0000313" key="2">
    <source>
        <dbReference type="Proteomes" id="UP000772181"/>
    </source>
</evidence>
<reference evidence="1" key="1">
    <citation type="submission" date="2020-07" db="EMBL/GenBank/DDBJ databases">
        <title>Huge and variable diversity of episymbiotic CPR bacteria and DPANN archaea in groundwater ecosystems.</title>
        <authorList>
            <person name="He C.Y."/>
            <person name="Keren R."/>
            <person name="Whittaker M."/>
            <person name="Farag I.F."/>
            <person name="Doudna J."/>
            <person name="Cate J.H.D."/>
            <person name="Banfield J.F."/>
        </authorList>
    </citation>
    <scope>NUCLEOTIDE SEQUENCE</scope>
    <source>
        <strain evidence="1">NC_groundwater_1482_Ag_S-0.65um_47_24</strain>
    </source>
</reference>
<dbReference type="AlphaFoldDB" id="A0A933GM36"/>
<dbReference type="Proteomes" id="UP000772181">
    <property type="component" value="Unassembled WGS sequence"/>
</dbReference>
<evidence type="ECO:0000313" key="1">
    <source>
        <dbReference type="EMBL" id="MBI4595931.1"/>
    </source>
</evidence>
<comment type="caution">
    <text evidence="1">The sequence shown here is derived from an EMBL/GenBank/DDBJ whole genome shotgun (WGS) entry which is preliminary data.</text>
</comment>
<protein>
    <submittedName>
        <fullName evidence="1">PIN domain-containing protein</fullName>
    </submittedName>
</protein>
<sequence>MDTMVFIYHPEDHPTYAPLTEVIFESWEAGSSFGATSIIALLEILVKPKREGNWEAVRDYKEMLTTYPNLQLVELDLDLADRSSDLRAKYMFIEYVVNGAQLG</sequence>
<organism evidence="1 2">
    <name type="scientific">Tectimicrobiota bacterium</name>
    <dbReference type="NCBI Taxonomy" id="2528274"/>
    <lineage>
        <taxon>Bacteria</taxon>
        <taxon>Pseudomonadati</taxon>
        <taxon>Nitrospinota/Tectimicrobiota group</taxon>
        <taxon>Candidatus Tectimicrobiota</taxon>
    </lineage>
</organism>
<name>A0A933GM36_UNCTE</name>
<gene>
    <name evidence="1" type="ORF">HY730_06070</name>
</gene>
<dbReference type="SUPFAM" id="SSF88723">
    <property type="entry name" value="PIN domain-like"/>
    <property type="match status" value="1"/>
</dbReference>